<reference evidence="1 2" key="1">
    <citation type="journal article" date="2023" name="J. Phycol.">
        <title>Chrysosporum ovalisporum is synonymous with the true-branching cyanobacterium Umezakia natans (Nostocales/Aphanizomenonaceae).</title>
        <authorList>
            <person name="McGregor G.B."/>
            <person name="Sendall B.C."/>
            <person name="Niiyama Y."/>
            <person name="Tuji A."/>
            <person name="Willis A."/>
        </authorList>
    </citation>
    <scope>NUCLEOTIDE SEQUENCE [LARGE SCALE GENOMIC DNA]</scope>
    <source>
        <strain evidence="1 2">FSS-43</strain>
    </source>
</reference>
<organism evidence="1 2">
    <name type="scientific">Umezakia ovalisporum FSS-43</name>
    <dbReference type="NCBI Taxonomy" id="2740520"/>
    <lineage>
        <taxon>Bacteria</taxon>
        <taxon>Bacillati</taxon>
        <taxon>Cyanobacteriota</taxon>
        <taxon>Cyanophyceae</taxon>
        <taxon>Nostocales</taxon>
        <taxon>Nodulariaceae</taxon>
        <taxon>Umezakia</taxon>
    </lineage>
</organism>
<evidence type="ECO:0000313" key="1">
    <source>
        <dbReference type="EMBL" id="MDH6056262.1"/>
    </source>
</evidence>
<proteinExistence type="predicted"/>
<accession>A0ABT6K1K8</accession>
<dbReference type="Pfam" id="PF16277">
    <property type="entry name" value="DUF4926"/>
    <property type="match status" value="1"/>
</dbReference>
<dbReference type="Proteomes" id="UP001159371">
    <property type="component" value="Unassembled WGS sequence"/>
</dbReference>
<protein>
    <submittedName>
        <fullName evidence="1">DUF4926 domain-containing protein</fullName>
    </submittedName>
</protein>
<evidence type="ECO:0000313" key="2">
    <source>
        <dbReference type="Proteomes" id="UP001159371"/>
    </source>
</evidence>
<comment type="caution">
    <text evidence="1">The sequence shown here is derived from an EMBL/GenBank/DDBJ whole genome shotgun (WGS) entry which is preliminary data.</text>
</comment>
<sequence length="59" mass="6270">MRGQVGTMVKLLADGAAFEVELSDSNGQTYESIGLRSQQITGLNFEPASPNLVAEMVTP</sequence>
<name>A0ABT6K1K8_9CYAN</name>
<dbReference type="InterPro" id="IPR032568">
    <property type="entry name" value="DUF4926"/>
</dbReference>
<keyword evidence="2" id="KW-1185">Reference proteome</keyword>
<dbReference type="EMBL" id="JANQDO010000039">
    <property type="protein sequence ID" value="MDH6056262.1"/>
    <property type="molecule type" value="Genomic_DNA"/>
</dbReference>
<gene>
    <name evidence="1" type="ORF">NWP19_05545</name>
</gene>